<sequence>MTEYTQKSNKKAAKLNRLNDNYEQLKEKKKNLKISIENNHDIISKTLDEILIKKKSINSMSAHATSLQTEIEKETEIVEKKREKFKELEEKKRSLSNSIINYETEIDRMNQENIEITNYLNLTLKLNQNEEIEINDPIGLTERFVTCIRPKRTLADVGT</sequence>
<dbReference type="EMBL" id="JAPFFF010000037">
    <property type="protein sequence ID" value="KAK8842724.1"/>
    <property type="molecule type" value="Genomic_DNA"/>
</dbReference>
<keyword evidence="1" id="KW-0175">Coiled coil</keyword>
<reference evidence="2 3" key="1">
    <citation type="submission" date="2024-04" db="EMBL/GenBank/DDBJ databases">
        <title>Tritrichomonas musculus Genome.</title>
        <authorList>
            <person name="Alves-Ferreira E."/>
            <person name="Grigg M."/>
            <person name="Lorenzi H."/>
            <person name="Galac M."/>
        </authorList>
    </citation>
    <scope>NUCLEOTIDE SEQUENCE [LARGE SCALE GENOMIC DNA]</scope>
    <source>
        <strain evidence="2 3">EAF2021</strain>
    </source>
</reference>
<gene>
    <name evidence="2" type="ORF">M9Y10_025587</name>
</gene>
<feature type="coiled-coil region" evidence="1">
    <location>
        <begin position="1"/>
        <end position="39"/>
    </location>
</feature>
<organism evidence="2 3">
    <name type="scientific">Tritrichomonas musculus</name>
    <dbReference type="NCBI Taxonomy" id="1915356"/>
    <lineage>
        <taxon>Eukaryota</taxon>
        <taxon>Metamonada</taxon>
        <taxon>Parabasalia</taxon>
        <taxon>Tritrichomonadida</taxon>
        <taxon>Tritrichomonadidae</taxon>
        <taxon>Tritrichomonas</taxon>
    </lineage>
</organism>
<comment type="caution">
    <text evidence="2">The sequence shown here is derived from an EMBL/GenBank/DDBJ whole genome shotgun (WGS) entry which is preliminary data.</text>
</comment>
<evidence type="ECO:0000256" key="1">
    <source>
        <dbReference type="SAM" id="Coils"/>
    </source>
</evidence>
<protein>
    <submittedName>
        <fullName evidence="2">Uncharacterized protein</fullName>
    </submittedName>
</protein>
<feature type="coiled-coil region" evidence="1">
    <location>
        <begin position="64"/>
        <end position="112"/>
    </location>
</feature>
<evidence type="ECO:0000313" key="2">
    <source>
        <dbReference type="EMBL" id="KAK8842724.1"/>
    </source>
</evidence>
<dbReference type="Proteomes" id="UP001470230">
    <property type="component" value="Unassembled WGS sequence"/>
</dbReference>
<name>A0ABR2H941_9EUKA</name>
<keyword evidence="3" id="KW-1185">Reference proteome</keyword>
<accession>A0ABR2H941</accession>
<proteinExistence type="predicted"/>
<evidence type="ECO:0000313" key="3">
    <source>
        <dbReference type="Proteomes" id="UP001470230"/>
    </source>
</evidence>